<evidence type="ECO:0000313" key="2">
    <source>
        <dbReference type="EMBL" id="EED94651.1"/>
    </source>
</evidence>
<dbReference type="PANTHER" id="PTHR34009">
    <property type="entry name" value="PROTEIN STAR"/>
    <property type="match status" value="1"/>
</dbReference>
<gene>
    <name evidence="2" type="ORF">THAPSDRAFT_2241</name>
</gene>
<dbReference type="PANTHER" id="PTHR34009:SF3">
    <property type="entry name" value="METHYLTRANSFERASE FKBM DOMAIN-CONTAINING PROTEIN"/>
    <property type="match status" value="1"/>
</dbReference>
<dbReference type="InterPro" id="IPR029063">
    <property type="entry name" value="SAM-dependent_MTases_sf"/>
</dbReference>
<dbReference type="RefSeq" id="XP_002287208.1">
    <property type="nucleotide sequence ID" value="XM_002287172.1"/>
</dbReference>
<accession>B8BTS8</accession>
<dbReference type="InterPro" id="IPR053202">
    <property type="entry name" value="EGF_Rcpt_Signaling_Reg"/>
</dbReference>
<dbReference type="PaxDb" id="35128-Thaps2241"/>
<feature type="domain" description="Methyltransferase FkbM" evidence="1">
    <location>
        <begin position="63"/>
        <end position="206"/>
    </location>
</feature>
<dbReference type="KEGG" id="tps:THAPSDRAFT_2241"/>
<organism evidence="2 3">
    <name type="scientific">Thalassiosira pseudonana</name>
    <name type="common">Marine diatom</name>
    <name type="synonym">Cyclotella nana</name>
    <dbReference type="NCBI Taxonomy" id="35128"/>
    <lineage>
        <taxon>Eukaryota</taxon>
        <taxon>Sar</taxon>
        <taxon>Stramenopiles</taxon>
        <taxon>Ochrophyta</taxon>
        <taxon>Bacillariophyta</taxon>
        <taxon>Coscinodiscophyceae</taxon>
        <taxon>Thalassiosirophycidae</taxon>
        <taxon>Thalassiosirales</taxon>
        <taxon>Thalassiosiraceae</taxon>
        <taxon>Thalassiosira</taxon>
    </lineage>
</organism>
<proteinExistence type="predicted"/>
<sequence>MFDDPKDVAWKVPRQRSSTAKRCNAPIDVDQLAAKGLLQAQDGEDTCLIQKFFPDVCEGRYLEIGAYDGIHHSNSYAFYASDLAWKGVNVELDPDNYQMLVKNRRYDLANIRAAVCSDTQQVHYALSKNKSVGGIYEYASVAHRNQWWNGITLFETIPMKCTPLQRIFDQTVKCDNFFFDFMTLDIEGAEYSALLGIDFNKVAFGVMSSRGVTSMISIGA</sequence>
<reference evidence="2 3" key="2">
    <citation type="journal article" date="2008" name="Nature">
        <title>The Phaeodactylum genome reveals the evolutionary history of diatom genomes.</title>
        <authorList>
            <person name="Bowler C."/>
            <person name="Allen A.E."/>
            <person name="Badger J.H."/>
            <person name="Grimwood J."/>
            <person name="Jabbari K."/>
            <person name="Kuo A."/>
            <person name="Maheswari U."/>
            <person name="Martens C."/>
            <person name="Maumus F."/>
            <person name="Otillar R.P."/>
            <person name="Rayko E."/>
            <person name="Salamov A."/>
            <person name="Vandepoele K."/>
            <person name="Beszteri B."/>
            <person name="Gruber A."/>
            <person name="Heijde M."/>
            <person name="Katinka M."/>
            <person name="Mock T."/>
            <person name="Valentin K."/>
            <person name="Verret F."/>
            <person name="Berges J.A."/>
            <person name="Brownlee C."/>
            <person name="Cadoret J.P."/>
            <person name="Chiovitti A."/>
            <person name="Choi C.J."/>
            <person name="Coesel S."/>
            <person name="De Martino A."/>
            <person name="Detter J.C."/>
            <person name="Durkin C."/>
            <person name="Falciatore A."/>
            <person name="Fournet J."/>
            <person name="Haruta M."/>
            <person name="Huysman M.J."/>
            <person name="Jenkins B.D."/>
            <person name="Jiroutova K."/>
            <person name="Jorgensen R.E."/>
            <person name="Joubert Y."/>
            <person name="Kaplan A."/>
            <person name="Kroger N."/>
            <person name="Kroth P.G."/>
            <person name="La Roche J."/>
            <person name="Lindquist E."/>
            <person name="Lommer M."/>
            <person name="Martin-Jezequel V."/>
            <person name="Lopez P.J."/>
            <person name="Lucas S."/>
            <person name="Mangogna M."/>
            <person name="McGinnis K."/>
            <person name="Medlin L.K."/>
            <person name="Montsant A."/>
            <person name="Oudot-Le Secq M.P."/>
            <person name="Napoli C."/>
            <person name="Obornik M."/>
            <person name="Parker M.S."/>
            <person name="Petit J.L."/>
            <person name="Porcel B.M."/>
            <person name="Poulsen N."/>
            <person name="Robison M."/>
            <person name="Rychlewski L."/>
            <person name="Rynearson T.A."/>
            <person name="Schmutz J."/>
            <person name="Shapiro H."/>
            <person name="Siaut M."/>
            <person name="Stanley M."/>
            <person name="Sussman M.R."/>
            <person name="Taylor A.R."/>
            <person name="Vardi A."/>
            <person name="von Dassow P."/>
            <person name="Vyverman W."/>
            <person name="Willis A."/>
            <person name="Wyrwicz L.S."/>
            <person name="Rokhsar D.S."/>
            <person name="Weissenbach J."/>
            <person name="Armbrust E.V."/>
            <person name="Green B.R."/>
            <person name="Van de Peer Y."/>
            <person name="Grigoriev I.V."/>
        </authorList>
    </citation>
    <scope>NUCLEOTIDE SEQUENCE [LARGE SCALE GENOMIC DNA]</scope>
    <source>
        <strain evidence="2 3">CCMP1335</strain>
    </source>
</reference>
<evidence type="ECO:0000259" key="1">
    <source>
        <dbReference type="Pfam" id="PF05050"/>
    </source>
</evidence>
<dbReference type="GO" id="GO:0006888">
    <property type="term" value="P:endoplasmic reticulum to Golgi vesicle-mediated transport"/>
    <property type="evidence" value="ECO:0000318"/>
    <property type="project" value="GO_Central"/>
</dbReference>
<evidence type="ECO:0000313" key="3">
    <source>
        <dbReference type="Proteomes" id="UP000001449"/>
    </source>
</evidence>
<dbReference type="Gene3D" id="3.40.50.150">
    <property type="entry name" value="Vaccinia Virus protein VP39"/>
    <property type="match status" value="1"/>
</dbReference>
<reference evidence="2 3" key="1">
    <citation type="journal article" date="2004" name="Science">
        <title>The genome of the diatom Thalassiosira pseudonana: ecology, evolution, and metabolism.</title>
        <authorList>
            <person name="Armbrust E.V."/>
            <person name="Berges J.A."/>
            <person name="Bowler C."/>
            <person name="Green B.R."/>
            <person name="Martinez D."/>
            <person name="Putnam N.H."/>
            <person name="Zhou S."/>
            <person name="Allen A.E."/>
            <person name="Apt K.E."/>
            <person name="Bechner M."/>
            <person name="Brzezinski M.A."/>
            <person name="Chaal B.K."/>
            <person name="Chiovitti A."/>
            <person name="Davis A.K."/>
            <person name="Demarest M.S."/>
            <person name="Detter J.C."/>
            <person name="Glavina T."/>
            <person name="Goodstein D."/>
            <person name="Hadi M.Z."/>
            <person name="Hellsten U."/>
            <person name="Hildebrand M."/>
            <person name="Jenkins B.D."/>
            <person name="Jurka J."/>
            <person name="Kapitonov V.V."/>
            <person name="Kroger N."/>
            <person name="Lau W.W."/>
            <person name="Lane T.W."/>
            <person name="Larimer F.W."/>
            <person name="Lippmeier J.C."/>
            <person name="Lucas S."/>
            <person name="Medina M."/>
            <person name="Montsant A."/>
            <person name="Obornik M."/>
            <person name="Parker M.S."/>
            <person name="Palenik B."/>
            <person name="Pazour G.J."/>
            <person name="Richardson P.M."/>
            <person name="Rynearson T.A."/>
            <person name="Saito M.A."/>
            <person name="Schwartz D.C."/>
            <person name="Thamatrakoln K."/>
            <person name="Valentin K."/>
            <person name="Vardi A."/>
            <person name="Wilkerson F.P."/>
            <person name="Rokhsar D.S."/>
        </authorList>
    </citation>
    <scope>NUCLEOTIDE SEQUENCE [LARGE SCALE GENOMIC DNA]</scope>
    <source>
        <strain evidence="2 3">CCMP1335</strain>
    </source>
</reference>
<protein>
    <recommendedName>
        <fullName evidence="1">Methyltransferase FkbM domain-containing protein</fullName>
    </recommendedName>
</protein>
<dbReference type="GO" id="GO:0016197">
    <property type="term" value="P:endosomal transport"/>
    <property type="evidence" value="ECO:0000318"/>
    <property type="project" value="GO_Central"/>
</dbReference>
<dbReference type="Pfam" id="PF05050">
    <property type="entry name" value="Methyltransf_21"/>
    <property type="match status" value="1"/>
</dbReference>
<name>B8BTS8_THAPS</name>
<dbReference type="SUPFAM" id="SSF53335">
    <property type="entry name" value="S-adenosyl-L-methionine-dependent methyltransferases"/>
    <property type="match status" value="1"/>
</dbReference>
<dbReference type="eggNOG" id="ENOG502RRB2">
    <property type="taxonomic scope" value="Eukaryota"/>
</dbReference>
<dbReference type="AlphaFoldDB" id="B8BTS8"/>
<keyword evidence="3" id="KW-1185">Reference proteome</keyword>
<dbReference type="GeneID" id="7448672"/>
<dbReference type="GO" id="GO:0005794">
    <property type="term" value="C:Golgi apparatus"/>
    <property type="evidence" value="ECO:0000318"/>
    <property type="project" value="GO_Central"/>
</dbReference>
<dbReference type="GO" id="GO:0031902">
    <property type="term" value="C:late endosome membrane"/>
    <property type="evidence" value="ECO:0000318"/>
    <property type="project" value="GO_Central"/>
</dbReference>
<dbReference type="EMBL" id="CM000639">
    <property type="protein sequence ID" value="EED94651.1"/>
    <property type="molecule type" value="Genomic_DNA"/>
</dbReference>
<dbReference type="InParanoid" id="B8BTS8"/>
<dbReference type="HOGENOM" id="CLU_1258378_0_0_1"/>
<dbReference type="Proteomes" id="UP000001449">
    <property type="component" value="Chromosome 2"/>
</dbReference>
<dbReference type="InterPro" id="IPR006342">
    <property type="entry name" value="FkbM_mtfrase"/>
</dbReference>
<dbReference type="GO" id="GO:0005886">
    <property type="term" value="C:plasma membrane"/>
    <property type="evidence" value="ECO:0000318"/>
    <property type="project" value="GO_Central"/>
</dbReference>
<dbReference type="GO" id="GO:0005789">
    <property type="term" value="C:endoplasmic reticulum membrane"/>
    <property type="evidence" value="ECO:0000318"/>
    <property type="project" value="GO_Central"/>
</dbReference>